<dbReference type="EMBL" id="FNHH01000031">
    <property type="protein sequence ID" value="SDM98346.1"/>
    <property type="molecule type" value="Genomic_DNA"/>
</dbReference>
<keyword evidence="4" id="KW-1185">Reference proteome</keyword>
<dbReference type="Pfam" id="PF13470">
    <property type="entry name" value="PIN_3"/>
    <property type="match status" value="1"/>
</dbReference>
<sequence>MIHSVKFKAVLDTNVIYPIVIRDLLFWFAYYELYTPKWSNTIFNEWKEVMIRKGITNEEAEKRVQRANSAFPDALVANYESLIANLTLPDENDRHVVAAAIKSNADVIVTNNLKDFPEEYLNSFGIKAKSADDFLTDIIDLNQDIAIKAFKEMVLNRKNPNMDEFEVLESLRKVELFDTANYFHALL</sequence>
<dbReference type="AlphaFoldDB" id="A0A1G9XPI8"/>
<feature type="domain" description="VapC50 C-terminal" evidence="2">
    <location>
        <begin position="131"/>
        <end position="183"/>
    </location>
</feature>
<dbReference type="Pfam" id="PF26343">
    <property type="entry name" value="VapC50_C"/>
    <property type="match status" value="1"/>
</dbReference>
<feature type="domain" description="PIN" evidence="1">
    <location>
        <begin position="8"/>
        <end position="113"/>
    </location>
</feature>
<protein>
    <submittedName>
        <fullName evidence="3">PIN domain-containing protein</fullName>
    </submittedName>
</protein>
<dbReference type="SUPFAM" id="SSF88723">
    <property type="entry name" value="PIN domain-like"/>
    <property type="match status" value="1"/>
</dbReference>
<dbReference type="Proteomes" id="UP000199226">
    <property type="component" value="Unassembled WGS sequence"/>
</dbReference>
<dbReference type="OrthoDB" id="211933at2"/>
<organism evidence="3 4">
    <name type="scientific">Daejeonella rubra</name>
    <dbReference type="NCBI Taxonomy" id="990371"/>
    <lineage>
        <taxon>Bacteria</taxon>
        <taxon>Pseudomonadati</taxon>
        <taxon>Bacteroidota</taxon>
        <taxon>Sphingobacteriia</taxon>
        <taxon>Sphingobacteriales</taxon>
        <taxon>Sphingobacteriaceae</taxon>
        <taxon>Daejeonella</taxon>
    </lineage>
</organism>
<dbReference type="InterPro" id="IPR002716">
    <property type="entry name" value="PIN_dom"/>
</dbReference>
<gene>
    <name evidence="3" type="ORF">SAMN05421813_13154</name>
</gene>
<proteinExistence type="predicted"/>
<evidence type="ECO:0000313" key="3">
    <source>
        <dbReference type="EMBL" id="SDM98346.1"/>
    </source>
</evidence>
<reference evidence="4" key="1">
    <citation type="submission" date="2016-10" db="EMBL/GenBank/DDBJ databases">
        <authorList>
            <person name="Varghese N."/>
            <person name="Submissions S."/>
        </authorList>
    </citation>
    <scope>NUCLEOTIDE SEQUENCE [LARGE SCALE GENOMIC DNA]</scope>
    <source>
        <strain evidence="4">DSM 24536</strain>
    </source>
</reference>
<evidence type="ECO:0000259" key="2">
    <source>
        <dbReference type="Pfam" id="PF26343"/>
    </source>
</evidence>
<evidence type="ECO:0000259" key="1">
    <source>
        <dbReference type="Pfam" id="PF13470"/>
    </source>
</evidence>
<accession>A0A1G9XPI8</accession>
<dbReference type="RefSeq" id="WP_090706623.1">
    <property type="nucleotide sequence ID" value="NZ_FNHH01000031.1"/>
</dbReference>
<dbReference type="InterPro" id="IPR058652">
    <property type="entry name" value="VapC50_C"/>
</dbReference>
<dbReference type="InterPro" id="IPR029060">
    <property type="entry name" value="PIN-like_dom_sf"/>
</dbReference>
<dbReference type="STRING" id="990371.SAMN05421813_13154"/>
<name>A0A1G9XPI8_9SPHI</name>
<evidence type="ECO:0000313" key="4">
    <source>
        <dbReference type="Proteomes" id="UP000199226"/>
    </source>
</evidence>